<keyword evidence="6 7" id="KW-0472">Membrane</keyword>
<comment type="caution">
    <text evidence="9">The sequence shown here is derived from an EMBL/GenBank/DDBJ whole genome shotgun (WGS) entry which is preliminary data.</text>
</comment>
<keyword evidence="3 7" id="KW-0812">Transmembrane</keyword>
<feature type="transmembrane region" description="Helical" evidence="7">
    <location>
        <begin position="385"/>
        <end position="407"/>
    </location>
</feature>
<dbReference type="InterPro" id="IPR050524">
    <property type="entry name" value="APC_YAT"/>
</dbReference>
<feature type="transmembrane region" description="Helical" evidence="7">
    <location>
        <begin position="330"/>
        <end position="349"/>
    </location>
</feature>
<evidence type="ECO:0000256" key="3">
    <source>
        <dbReference type="ARBA" id="ARBA00022692"/>
    </source>
</evidence>
<dbReference type="PROSITE" id="PS00218">
    <property type="entry name" value="AMINO_ACID_PERMEASE_1"/>
    <property type="match status" value="1"/>
</dbReference>
<sequence length="601" mass="66411">MTARDYGSYYRSIPHCALREHVIWLSNCVMLNIIKVPSTQWNFSLIIFYLPATNMVADRSSIEGHGLESSAVKDNLPVDLETAAIKAEGELLDHGADTELHRSLGTRHLTMIALGSAIGMGMWLGTGTSLVKGGPASLFIGFLISSSMVWAVSQSIGEMAVMYPVPSAFVQWSTIFISPAAGFALGWGYWFSYWITIANELQAVVTILRYWTDALPTSAWISIFWVVIILINVWAVRFFAEVEVFSSTVKFGWMLIAIVALLVVTAGGAPQGDAIGFRYWNAQAFNNGFKGFISVVPTCVFAMAGSENAALVATEVANPRRSVPKAISSIWLRLGVFFILGSLMITLTVDPKDPDLFGGSGSNASPFVIAFKNAGLPVMAHLTNAIIFVSVISTGSVSGYGGSRMLMGMAHVKMNHKIFGKADSMGRPWAGYIATIGIGGALAYLNVSNTGVEVFTWLSNLVSLLTLFGWGMICLSHLRFRYAWKVQSRHEAHLPWKTWAYPYATWWALIWCIGLIIVTFYLSVWPLNEEMSPKNFFANYISVIAVVAIWIGAQIWYRCPLWIDASTIDLDEFRRFYGNHSEEESVPARKSLVRKLKVIFE</sequence>
<evidence type="ECO:0000256" key="1">
    <source>
        <dbReference type="ARBA" id="ARBA00004141"/>
    </source>
</evidence>
<evidence type="ECO:0000313" key="9">
    <source>
        <dbReference type="EMBL" id="OQD66900.1"/>
    </source>
</evidence>
<comment type="subcellular location">
    <subcellularLocation>
        <location evidence="1">Membrane</location>
        <topology evidence="1">Multi-pass membrane protein</topology>
    </subcellularLocation>
</comment>
<feature type="transmembrane region" description="Helical" evidence="7">
    <location>
        <begin position="109"/>
        <end position="130"/>
    </location>
</feature>
<evidence type="ECO:0000256" key="7">
    <source>
        <dbReference type="SAM" id="Phobius"/>
    </source>
</evidence>
<dbReference type="InterPro" id="IPR004840">
    <property type="entry name" value="Amino_acid_permease_CS"/>
</dbReference>
<feature type="transmembrane region" description="Helical" evidence="7">
    <location>
        <begin position="165"/>
        <end position="185"/>
    </location>
</feature>
<feature type="transmembrane region" description="Helical" evidence="7">
    <location>
        <begin position="499"/>
        <end position="524"/>
    </location>
</feature>
<proteinExistence type="predicted"/>
<evidence type="ECO:0000256" key="5">
    <source>
        <dbReference type="ARBA" id="ARBA00022989"/>
    </source>
</evidence>
<gene>
    <name evidence="9" type="ORF">PENPOL_c004G04555</name>
</gene>
<dbReference type="GO" id="GO:0015171">
    <property type="term" value="F:amino acid transmembrane transporter activity"/>
    <property type="evidence" value="ECO:0007669"/>
    <property type="project" value="TreeGrafter"/>
</dbReference>
<dbReference type="Proteomes" id="UP000191408">
    <property type="component" value="Unassembled WGS sequence"/>
</dbReference>
<dbReference type="GO" id="GO:0016020">
    <property type="term" value="C:membrane"/>
    <property type="evidence" value="ECO:0007669"/>
    <property type="project" value="UniProtKB-SubCell"/>
</dbReference>
<dbReference type="PANTHER" id="PTHR43341:SF37">
    <property type="entry name" value="AMINO ACID TRANSPORTER (EUROFUNG)"/>
    <property type="match status" value="1"/>
</dbReference>
<keyword evidence="10" id="KW-1185">Reference proteome</keyword>
<evidence type="ECO:0000256" key="2">
    <source>
        <dbReference type="ARBA" id="ARBA00022448"/>
    </source>
</evidence>
<dbReference type="STRING" id="60169.A0A1V6NQI4"/>
<feature type="transmembrane region" description="Helical" evidence="7">
    <location>
        <begin position="457"/>
        <end position="478"/>
    </location>
</feature>
<feature type="transmembrane region" description="Helical" evidence="7">
    <location>
        <begin position="251"/>
        <end position="269"/>
    </location>
</feature>
<feature type="transmembrane region" description="Helical" evidence="7">
    <location>
        <begin position="536"/>
        <end position="557"/>
    </location>
</feature>
<keyword evidence="5 7" id="KW-1133">Transmembrane helix</keyword>
<organism evidence="9 10">
    <name type="scientific">Penicillium polonicum</name>
    <dbReference type="NCBI Taxonomy" id="60169"/>
    <lineage>
        <taxon>Eukaryota</taxon>
        <taxon>Fungi</taxon>
        <taxon>Dikarya</taxon>
        <taxon>Ascomycota</taxon>
        <taxon>Pezizomycotina</taxon>
        <taxon>Eurotiomycetes</taxon>
        <taxon>Eurotiomycetidae</taxon>
        <taxon>Eurotiales</taxon>
        <taxon>Aspergillaceae</taxon>
        <taxon>Penicillium</taxon>
    </lineage>
</organism>
<feature type="transmembrane region" description="Helical" evidence="7">
    <location>
        <begin position="219"/>
        <end position="239"/>
    </location>
</feature>
<keyword evidence="2" id="KW-0813">Transport</keyword>
<evidence type="ECO:0000259" key="8">
    <source>
        <dbReference type="Pfam" id="PF00324"/>
    </source>
</evidence>
<reference evidence="10" key="1">
    <citation type="journal article" date="2017" name="Nat. Microbiol.">
        <title>Global analysis of biosynthetic gene clusters reveals vast potential of secondary metabolite production in Penicillium species.</title>
        <authorList>
            <person name="Nielsen J.C."/>
            <person name="Grijseels S."/>
            <person name="Prigent S."/>
            <person name="Ji B."/>
            <person name="Dainat J."/>
            <person name="Nielsen K.F."/>
            <person name="Frisvad J.C."/>
            <person name="Workman M."/>
            <person name="Nielsen J."/>
        </authorList>
    </citation>
    <scope>NUCLEOTIDE SEQUENCE [LARGE SCALE GENOMIC DNA]</scope>
    <source>
        <strain evidence="10">IBT 4502</strain>
    </source>
</reference>
<feature type="transmembrane region" description="Helical" evidence="7">
    <location>
        <begin position="136"/>
        <end position="153"/>
    </location>
</feature>
<name>A0A1V6NQI4_PENPO</name>
<dbReference type="OrthoDB" id="3900342at2759"/>
<evidence type="ECO:0000256" key="4">
    <source>
        <dbReference type="ARBA" id="ARBA00022970"/>
    </source>
</evidence>
<dbReference type="AlphaFoldDB" id="A0A1V6NQI4"/>
<dbReference type="Pfam" id="PF00324">
    <property type="entry name" value="AA_permease"/>
    <property type="match status" value="1"/>
</dbReference>
<dbReference type="Gene3D" id="1.20.1740.10">
    <property type="entry name" value="Amino acid/polyamine transporter I"/>
    <property type="match status" value="1"/>
</dbReference>
<dbReference type="EMBL" id="MDYM01000004">
    <property type="protein sequence ID" value="OQD66900.1"/>
    <property type="molecule type" value="Genomic_DNA"/>
</dbReference>
<protein>
    <recommendedName>
        <fullName evidence="8">Amino acid permease/ SLC12A domain-containing protein</fullName>
    </recommendedName>
</protein>
<feature type="domain" description="Amino acid permease/ SLC12A" evidence="8">
    <location>
        <begin position="108"/>
        <end position="560"/>
    </location>
</feature>
<dbReference type="InterPro" id="IPR004841">
    <property type="entry name" value="AA-permease/SLC12A_dom"/>
</dbReference>
<accession>A0A1V6NQI4</accession>
<evidence type="ECO:0000313" key="10">
    <source>
        <dbReference type="Proteomes" id="UP000191408"/>
    </source>
</evidence>
<keyword evidence="4" id="KW-0029">Amino-acid transport</keyword>
<feature type="transmembrane region" description="Helical" evidence="7">
    <location>
        <begin position="428"/>
        <end position="445"/>
    </location>
</feature>
<evidence type="ECO:0000256" key="6">
    <source>
        <dbReference type="ARBA" id="ARBA00023136"/>
    </source>
</evidence>
<dbReference type="PANTHER" id="PTHR43341">
    <property type="entry name" value="AMINO ACID PERMEASE"/>
    <property type="match status" value="1"/>
</dbReference>
<dbReference type="FunFam" id="1.20.1740.10:FF:000070">
    <property type="entry name" value="Amino acid transporter (Eurofung)"/>
    <property type="match status" value="1"/>
</dbReference>